<dbReference type="Pfam" id="PF00563">
    <property type="entry name" value="EAL"/>
    <property type="match status" value="1"/>
</dbReference>
<feature type="domain" description="EAL" evidence="2">
    <location>
        <begin position="683"/>
        <end position="940"/>
    </location>
</feature>
<dbReference type="PANTHER" id="PTHR44757">
    <property type="entry name" value="DIGUANYLATE CYCLASE DGCP"/>
    <property type="match status" value="1"/>
</dbReference>
<dbReference type="InterPro" id="IPR035919">
    <property type="entry name" value="EAL_sf"/>
</dbReference>
<dbReference type="OrthoDB" id="9804951at2"/>
<gene>
    <name evidence="4" type="ORF">DLM_4166</name>
</gene>
<dbReference type="NCBIfam" id="TIGR00254">
    <property type="entry name" value="GGDEF"/>
    <property type="match status" value="1"/>
</dbReference>
<sequence>MKSTADYLSTQQEAAQTALALIQPPDEPVAAAVWALVGTSWQCLATLGAADNLTPAAALAAGRLPGPDGGALPLVLHDETIGWLVWRGKVAANTAAVATLLTGHLQSARLHSAQSRSRIMNETLLEISQLPGECATLDEMLPKLHRLLMRLMDASNFYIALYDEQASSLHYPFYADQLDPSPPSPEQLFYGEQNERSLTAWLMRMGKPLVLTRERLQEVCQQEQLILHGPVPLLWMGVPLTNANNTVIGAAVLQFYPSQAACTSAEQALFLFVTRHIAYALDRMLYRSQLERQVWLRTCELEGVNARLRSEISERQRAERFQDVLYRIADLSNTSLSLEAFLAGVHRLLMELVAARNCQVALYHMDSDLLSFPYCSDDYLQVSKSRRPGKGQLEQVLHSGRPLLLDRLPVVPSLPDEQNVPPMRSWLGVPLYCGHELLGVLSVHSYQEDVVYSYRDQEVMEFVANNIGTALARVRAMQDLQDAYAELEERVRERTSELDAVNAQLEFDSLHDPLTKLPNRNYFAKTLRRAWDGYLSGAGARFSVIFIDLDRFKLVNDTLGHLAGDHLLFEAGARIRSCLRHYDFLARLGGDEFAILLFGTDTLEGCEMIARRIVSEFERPVILAGREVFSTASVGVVLADRDHYQKAEELLRDADHAMYCTKQQGRQGYTVFNHQLRINQADQLALESELRRALEVDDQLQPYFQPFIDARSGELVGFESLVRWLHPVRGLISPALFLPVAEESGLITRVDRYMINAACRQLRQWLDENRVSRDIALHINLSSANFHDPELVSWMRGIIEAYQLPAAILHLEITESALIDVPEIAATVMHALHELGVKLALDDFGTGYSALSYLHRYRFDVLKIDQSFVFDVDRKEESAAIVRAILALAQALGLDVVAEGVETAAQLSRLQEMGCAKLQGYYFSAPMLAHAIDWERLARFVQEFRRAA</sequence>
<dbReference type="InterPro" id="IPR043128">
    <property type="entry name" value="Rev_trsase/Diguanyl_cyclase"/>
</dbReference>
<evidence type="ECO:0000259" key="2">
    <source>
        <dbReference type="PROSITE" id="PS50883"/>
    </source>
</evidence>
<dbReference type="Pfam" id="PF01590">
    <property type="entry name" value="GAF"/>
    <property type="match status" value="1"/>
</dbReference>
<name>A0A3G9GIL4_9NEIS</name>
<reference evidence="5" key="3">
    <citation type="journal article" date="2017" name="Plant Physiol. Biochem.">
        <title>Differential oxidative and antioxidative response of duckweed Lemna minor toward plant growth promoting/inhibiting bacteria.</title>
        <authorList>
            <person name="Ishizawa H."/>
            <person name="Kuroda M."/>
            <person name="Morikawa M."/>
            <person name="Ike M."/>
        </authorList>
    </citation>
    <scope>NUCLEOTIDE SEQUENCE [LARGE SCALE GENOMIC DNA]</scope>
    <source>
        <strain evidence="5">H3</strain>
    </source>
</reference>
<feature type="coiled-coil region" evidence="1">
    <location>
        <begin position="477"/>
        <end position="504"/>
    </location>
</feature>
<reference evidence="5" key="1">
    <citation type="journal article" date="2017" name="Biotechnol. Biofuels">
        <title>Evaluation of environmental bacterial communities as a factor affecting the growth of duckweed Lemna minor.</title>
        <authorList>
            <person name="Ishizawa H."/>
            <person name="Kuroda M."/>
            <person name="Morikawa M."/>
            <person name="Ike M."/>
        </authorList>
    </citation>
    <scope>NUCLEOTIDE SEQUENCE [LARGE SCALE GENOMIC DNA]</scope>
    <source>
        <strain evidence="5">H3</strain>
    </source>
</reference>
<evidence type="ECO:0000259" key="3">
    <source>
        <dbReference type="PROSITE" id="PS50887"/>
    </source>
</evidence>
<dbReference type="SMART" id="SM00052">
    <property type="entry name" value="EAL"/>
    <property type="match status" value="1"/>
</dbReference>
<dbReference type="InterPro" id="IPR052155">
    <property type="entry name" value="Biofilm_reg_signaling"/>
</dbReference>
<dbReference type="PROSITE" id="PS50883">
    <property type="entry name" value="EAL"/>
    <property type="match status" value="1"/>
</dbReference>
<evidence type="ECO:0000313" key="4">
    <source>
        <dbReference type="EMBL" id="BBF87740.1"/>
    </source>
</evidence>
<evidence type="ECO:0000313" key="5">
    <source>
        <dbReference type="Proteomes" id="UP000198290"/>
    </source>
</evidence>
<organism evidence="4 5">
    <name type="scientific">Aquitalea magnusonii</name>
    <dbReference type="NCBI Taxonomy" id="332411"/>
    <lineage>
        <taxon>Bacteria</taxon>
        <taxon>Pseudomonadati</taxon>
        <taxon>Pseudomonadota</taxon>
        <taxon>Betaproteobacteria</taxon>
        <taxon>Neisseriales</taxon>
        <taxon>Chromobacteriaceae</taxon>
        <taxon>Aquitalea</taxon>
    </lineage>
</organism>
<keyword evidence="5" id="KW-1185">Reference proteome</keyword>
<dbReference type="CDD" id="cd01949">
    <property type="entry name" value="GGDEF"/>
    <property type="match status" value="1"/>
</dbReference>
<proteinExistence type="predicted"/>
<dbReference type="Gene3D" id="3.20.20.450">
    <property type="entry name" value="EAL domain"/>
    <property type="match status" value="1"/>
</dbReference>
<dbReference type="Pfam" id="PF00990">
    <property type="entry name" value="GGDEF"/>
    <property type="match status" value="1"/>
</dbReference>
<dbReference type="InterPro" id="IPR001633">
    <property type="entry name" value="EAL_dom"/>
</dbReference>
<feature type="domain" description="GGDEF" evidence="3">
    <location>
        <begin position="540"/>
        <end position="674"/>
    </location>
</feature>
<dbReference type="SUPFAM" id="SSF55073">
    <property type="entry name" value="Nucleotide cyclase"/>
    <property type="match status" value="1"/>
</dbReference>
<keyword evidence="1" id="KW-0175">Coiled coil</keyword>
<dbReference type="Gene3D" id="3.30.70.270">
    <property type="match status" value="1"/>
</dbReference>
<dbReference type="SMART" id="SM00065">
    <property type="entry name" value="GAF"/>
    <property type="match status" value="2"/>
</dbReference>
<dbReference type="RefSeq" id="WP_089082958.1">
    <property type="nucleotide sequence ID" value="NZ_AP018823.1"/>
</dbReference>
<dbReference type="InterPro" id="IPR029787">
    <property type="entry name" value="Nucleotide_cyclase"/>
</dbReference>
<protein>
    <submittedName>
        <fullName evidence="4">Diguanylate cyclase</fullName>
    </submittedName>
</protein>
<dbReference type="SUPFAM" id="SSF141868">
    <property type="entry name" value="EAL domain-like"/>
    <property type="match status" value="1"/>
</dbReference>
<accession>A0A3G9GIL4</accession>
<dbReference type="Gene3D" id="3.30.450.40">
    <property type="match status" value="2"/>
</dbReference>
<dbReference type="KEGG" id="amah:DLM_4166"/>
<dbReference type="InterPro" id="IPR003018">
    <property type="entry name" value="GAF"/>
</dbReference>
<dbReference type="InterPro" id="IPR029016">
    <property type="entry name" value="GAF-like_dom_sf"/>
</dbReference>
<dbReference type="SMART" id="SM00267">
    <property type="entry name" value="GGDEF"/>
    <property type="match status" value="1"/>
</dbReference>
<dbReference type="PROSITE" id="PS50887">
    <property type="entry name" value="GGDEF"/>
    <property type="match status" value="1"/>
</dbReference>
<dbReference type="PANTHER" id="PTHR44757:SF2">
    <property type="entry name" value="BIOFILM ARCHITECTURE MAINTENANCE PROTEIN MBAA"/>
    <property type="match status" value="1"/>
</dbReference>
<dbReference type="AlphaFoldDB" id="A0A3G9GIL4"/>
<reference evidence="4 5" key="2">
    <citation type="journal article" date="2017" name="Genome Announc.">
        <title>Draft genome sequence of Aquitalea magnusonii strain H3, a plant growth-promoting bacterium of duckweed Lemna minor.</title>
        <authorList>
            <person name="Ishizawa H."/>
            <person name="Kuroda M."/>
            <person name="Ike M."/>
        </authorList>
    </citation>
    <scope>NUCLEOTIDE SEQUENCE [LARGE SCALE GENOMIC DNA]</scope>
    <source>
        <strain evidence="4 5">H3</strain>
    </source>
</reference>
<dbReference type="Pfam" id="PF13185">
    <property type="entry name" value="GAF_2"/>
    <property type="match status" value="1"/>
</dbReference>
<dbReference type="InterPro" id="IPR000160">
    <property type="entry name" value="GGDEF_dom"/>
</dbReference>
<evidence type="ECO:0000256" key="1">
    <source>
        <dbReference type="SAM" id="Coils"/>
    </source>
</evidence>
<dbReference type="EMBL" id="AP018823">
    <property type="protein sequence ID" value="BBF87740.1"/>
    <property type="molecule type" value="Genomic_DNA"/>
</dbReference>
<dbReference type="Proteomes" id="UP000198290">
    <property type="component" value="Chromosome"/>
</dbReference>
<dbReference type="STRING" id="332411.VI06_09395"/>
<dbReference type="CDD" id="cd01948">
    <property type="entry name" value="EAL"/>
    <property type="match status" value="1"/>
</dbReference>
<dbReference type="SUPFAM" id="SSF55781">
    <property type="entry name" value="GAF domain-like"/>
    <property type="match status" value="2"/>
</dbReference>